<name>A0AAV2TJX4_CALDB</name>
<evidence type="ECO:0000313" key="2">
    <source>
        <dbReference type="Proteomes" id="UP001497525"/>
    </source>
</evidence>
<comment type="caution">
    <text evidence="1">The sequence shown here is derived from an EMBL/GenBank/DDBJ whole genome shotgun (WGS) entry which is preliminary data.</text>
</comment>
<protein>
    <submittedName>
        <fullName evidence="1">Uncharacterized protein</fullName>
    </submittedName>
</protein>
<evidence type="ECO:0000313" key="1">
    <source>
        <dbReference type="EMBL" id="CAL5137020.1"/>
    </source>
</evidence>
<dbReference type="AlphaFoldDB" id="A0AAV2TJX4"/>
<organism evidence="1 2">
    <name type="scientific">Calicophoron daubneyi</name>
    <name type="common">Rumen fluke</name>
    <name type="synonym">Paramphistomum daubneyi</name>
    <dbReference type="NCBI Taxonomy" id="300641"/>
    <lineage>
        <taxon>Eukaryota</taxon>
        <taxon>Metazoa</taxon>
        <taxon>Spiralia</taxon>
        <taxon>Lophotrochozoa</taxon>
        <taxon>Platyhelminthes</taxon>
        <taxon>Trematoda</taxon>
        <taxon>Digenea</taxon>
        <taxon>Plagiorchiida</taxon>
        <taxon>Pronocephalata</taxon>
        <taxon>Paramphistomoidea</taxon>
        <taxon>Paramphistomidae</taxon>
        <taxon>Calicophoron</taxon>
    </lineage>
</organism>
<reference evidence="1" key="1">
    <citation type="submission" date="2024-06" db="EMBL/GenBank/DDBJ databases">
        <authorList>
            <person name="Liu X."/>
            <person name="Lenzi L."/>
            <person name="Haldenby T S."/>
            <person name="Uol C."/>
        </authorList>
    </citation>
    <scope>NUCLEOTIDE SEQUENCE</scope>
</reference>
<dbReference type="EMBL" id="CAXLJL010000378">
    <property type="protein sequence ID" value="CAL5137020.1"/>
    <property type="molecule type" value="Genomic_DNA"/>
</dbReference>
<sequence>MSETAAEEPPKSAVLTDISLLNIARAIKENDVQAFLLLDIPLTTVITYYETMRSLNQKETAFRQRAIMLWKMMRETKKEKDRLDELIYALTESDNKALADIVMERNRMNLEITRDLLQSD</sequence>
<dbReference type="Proteomes" id="UP001497525">
    <property type="component" value="Unassembled WGS sequence"/>
</dbReference>
<proteinExistence type="predicted"/>
<gene>
    <name evidence="1" type="ORF">CDAUBV1_LOCUS11297</name>
</gene>
<accession>A0AAV2TJX4</accession>